<feature type="transmembrane region" description="Helical" evidence="7">
    <location>
        <begin position="157"/>
        <end position="175"/>
    </location>
</feature>
<keyword evidence="6 7" id="KW-0472">Membrane</keyword>
<dbReference type="GO" id="GO:0034040">
    <property type="term" value="F:ATPase-coupled lipid transmembrane transporter activity"/>
    <property type="evidence" value="ECO:0007669"/>
    <property type="project" value="TreeGrafter"/>
</dbReference>
<evidence type="ECO:0000313" key="10">
    <source>
        <dbReference type="EMBL" id="TDC33655.1"/>
    </source>
</evidence>
<dbReference type="OrthoDB" id="9806127at2"/>
<dbReference type="Pfam" id="PF00005">
    <property type="entry name" value="ABC_tran"/>
    <property type="match status" value="1"/>
</dbReference>
<keyword evidence="4 10" id="KW-0067">ATP-binding</keyword>
<keyword evidence="2 7" id="KW-0812">Transmembrane</keyword>
<proteinExistence type="predicted"/>
<evidence type="ECO:0000259" key="9">
    <source>
        <dbReference type="PROSITE" id="PS50929"/>
    </source>
</evidence>
<dbReference type="InterPro" id="IPR027417">
    <property type="entry name" value="P-loop_NTPase"/>
</dbReference>
<accession>A0A4V2XSI1</accession>
<dbReference type="GO" id="GO:0016887">
    <property type="term" value="F:ATP hydrolysis activity"/>
    <property type="evidence" value="ECO:0007669"/>
    <property type="project" value="InterPro"/>
</dbReference>
<dbReference type="SMART" id="SM00382">
    <property type="entry name" value="AAA"/>
    <property type="match status" value="1"/>
</dbReference>
<dbReference type="PANTHER" id="PTHR24221:SF654">
    <property type="entry name" value="ATP-BINDING CASSETTE SUB-FAMILY B MEMBER 6"/>
    <property type="match status" value="1"/>
</dbReference>
<dbReference type="InterPro" id="IPR039421">
    <property type="entry name" value="Type_1_exporter"/>
</dbReference>
<evidence type="ECO:0000256" key="6">
    <source>
        <dbReference type="ARBA" id="ARBA00023136"/>
    </source>
</evidence>
<dbReference type="InterPro" id="IPR036640">
    <property type="entry name" value="ABC1_TM_sf"/>
</dbReference>
<dbReference type="PROSITE" id="PS50893">
    <property type="entry name" value="ABC_TRANSPORTER_2"/>
    <property type="match status" value="1"/>
</dbReference>
<sequence length="543" mass="56016">MSGLRLLGGSLHDRPSAVAVLAVWSLVEAVPALTAGLLVAQALDRGFLAGRPVTGLAWLGLYALAQLAGVLATRQTYGPLADLVEPLRDDLTRLVVRSHLSRVDQPAHQSDSVAVNRVVDQVETVRTLTATVLRNLRPAALSLIAALIGLAGVDLDILVVVAVPLVLTVAAYCALFPRTAARQRSAIGAGEVLAGTSGRLLDGLREVTAAGAEAEAKARTGIAVDGHAVQLRRLGRSGALRTLVITAGGYLPIVAVLAAAPWLLAGRATTGEVTGAFVYLVSTLQPALQSLAQMTGSWLLQLTVTAGHLARSCAPRGPELRAGDRRRPADGSVRLRGLSFGYGRLSTPTVDDLDFDISAGEHVAVVGPSGAGKSTLVNLIGGLISPQAGDILIGGVPLASIDPVELHRQVVLVPQQAYLFAGTLRENLAYLAPCATDRDLDRAVTALALEPVVRRLGGYAGLLAPHGDGLSAGEAQLIALARVYLVQALVVLLDEATCHLDPAAEARAEQAFAASGSTLVVVAHRAASAARAQRVLVVGGPTG</sequence>
<gene>
    <name evidence="10" type="ORF">E1261_05500</name>
</gene>
<dbReference type="GO" id="GO:0005886">
    <property type="term" value="C:plasma membrane"/>
    <property type="evidence" value="ECO:0007669"/>
    <property type="project" value="UniProtKB-SubCell"/>
</dbReference>
<dbReference type="PROSITE" id="PS50929">
    <property type="entry name" value="ABC_TM1F"/>
    <property type="match status" value="1"/>
</dbReference>
<dbReference type="InterPro" id="IPR003439">
    <property type="entry name" value="ABC_transporter-like_ATP-bd"/>
</dbReference>
<protein>
    <submittedName>
        <fullName evidence="10">ABC transporter ATP-binding protein</fullName>
    </submittedName>
</protein>
<dbReference type="GO" id="GO:0140359">
    <property type="term" value="F:ABC-type transporter activity"/>
    <property type="evidence" value="ECO:0007669"/>
    <property type="project" value="InterPro"/>
</dbReference>
<feature type="transmembrane region" description="Helical" evidence="7">
    <location>
        <begin position="21"/>
        <end position="43"/>
    </location>
</feature>
<evidence type="ECO:0000313" key="11">
    <source>
        <dbReference type="Proteomes" id="UP000295075"/>
    </source>
</evidence>
<feature type="transmembrane region" description="Helical" evidence="7">
    <location>
        <begin position="242"/>
        <end position="264"/>
    </location>
</feature>
<keyword evidence="11" id="KW-1185">Reference proteome</keyword>
<keyword evidence="3" id="KW-0547">Nucleotide-binding</keyword>
<reference evidence="10 11" key="1">
    <citation type="submission" date="2019-03" db="EMBL/GenBank/DDBJ databases">
        <title>Draft genome sequences of novel Actinobacteria.</title>
        <authorList>
            <person name="Sahin N."/>
            <person name="Ay H."/>
            <person name="Saygin H."/>
        </authorList>
    </citation>
    <scope>NUCLEOTIDE SEQUENCE [LARGE SCALE GENOMIC DNA]</scope>
    <source>
        <strain evidence="10 11">JCM 30547</strain>
    </source>
</reference>
<evidence type="ECO:0000256" key="3">
    <source>
        <dbReference type="ARBA" id="ARBA00022741"/>
    </source>
</evidence>
<dbReference type="PANTHER" id="PTHR24221">
    <property type="entry name" value="ATP-BINDING CASSETTE SUB-FAMILY B"/>
    <property type="match status" value="1"/>
</dbReference>
<dbReference type="InterPro" id="IPR017871">
    <property type="entry name" value="ABC_transporter-like_CS"/>
</dbReference>
<feature type="domain" description="ABC transporter" evidence="8">
    <location>
        <begin position="333"/>
        <end position="542"/>
    </location>
</feature>
<dbReference type="InterPro" id="IPR003593">
    <property type="entry name" value="AAA+_ATPase"/>
</dbReference>
<dbReference type="SUPFAM" id="SSF90123">
    <property type="entry name" value="ABC transporter transmembrane region"/>
    <property type="match status" value="1"/>
</dbReference>
<comment type="caution">
    <text evidence="10">The sequence shown here is derived from an EMBL/GenBank/DDBJ whole genome shotgun (WGS) entry which is preliminary data.</text>
</comment>
<evidence type="ECO:0000259" key="8">
    <source>
        <dbReference type="PROSITE" id="PS50893"/>
    </source>
</evidence>
<evidence type="ECO:0000256" key="4">
    <source>
        <dbReference type="ARBA" id="ARBA00022840"/>
    </source>
</evidence>
<feature type="transmembrane region" description="Helical" evidence="7">
    <location>
        <begin position="55"/>
        <end position="73"/>
    </location>
</feature>
<dbReference type="Proteomes" id="UP000295075">
    <property type="component" value="Unassembled WGS sequence"/>
</dbReference>
<evidence type="ECO:0000256" key="7">
    <source>
        <dbReference type="SAM" id="Phobius"/>
    </source>
</evidence>
<dbReference type="AlphaFoldDB" id="A0A4V2XSI1"/>
<dbReference type="RefSeq" id="WP_132402827.1">
    <property type="nucleotide sequence ID" value="NZ_SMKA01000012.1"/>
</dbReference>
<dbReference type="Gene3D" id="1.20.1560.10">
    <property type="entry name" value="ABC transporter type 1, transmembrane domain"/>
    <property type="match status" value="1"/>
</dbReference>
<dbReference type="Gene3D" id="3.40.50.300">
    <property type="entry name" value="P-loop containing nucleotide triphosphate hydrolases"/>
    <property type="match status" value="1"/>
</dbReference>
<comment type="subcellular location">
    <subcellularLocation>
        <location evidence="1">Cell membrane</location>
        <topology evidence="1">Multi-pass membrane protein</topology>
    </subcellularLocation>
</comment>
<feature type="domain" description="ABC transmembrane type-1" evidence="9">
    <location>
        <begin position="17"/>
        <end position="295"/>
    </location>
</feature>
<evidence type="ECO:0000256" key="5">
    <source>
        <dbReference type="ARBA" id="ARBA00022989"/>
    </source>
</evidence>
<dbReference type="EMBL" id="SMKA01000012">
    <property type="protein sequence ID" value="TDC33655.1"/>
    <property type="molecule type" value="Genomic_DNA"/>
</dbReference>
<evidence type="ECO:0000256" key="2">
    <source>
        <dbReference type="ARBA" id="ARBA00022692"/>
    </source>
</evidence>
<keyword evidence="5 7" id="KW-1133">Transmembrane helix</keyword>
<dbReference type="GO" id="GO:0005524">
    <property type="term" value="F:ATP binding"/>
    <property type="evidence" value="ECO:0007669"/>
    <property type="project" value="UniProtKB-KW"/>
</dbReference>
<dbReference type="PROSITE" id="PS00211">
    <property type="entry name" value="ABC_TRANSPORTER_1"/>
    <property type="match status" value="1"/>
</dbReference>
<dbReference type="SUPFAM" id="SSF52540">
    <property type="entry name" value="P-loop containing nucleoside triphosphate hydrolases"/>
    <property type="match status" value="1"/>
</dbReference>
<name>A0A4V2XSI1_9ACTN</name>
<dbReference type="InterPro" id="IPR011527">
    <property type="entry name" value="ABC1_TM_dom"/>
</dbReference>
<organism evidence="10 11">
    <name type="scientific">Kribbella albertanoniae</name>
    <dbReference type="NCBI Taxonomy" id="1266829"/>
    <lineage>
        <taxon>Bacteria</taxon>
        <taxon>Bacillati</taxon>
        <taxon>Actinomycetota</taxon>
        <taxon>Actinomycetes</taxon>
        <taxon>Propionibacteriales</taxon>
        <taxon>Kribbellaceae</taxon>
        <taxon>Kribbella</taxon>
    </lineage>
</organism>
<evidence type="ECO:0000256" key="1">
    <source>
        <dbReference type="ARBA" id="ARBA00004651"/>
    </source>
</evidence>
<feature type="transmembrane region" description="Helical" evidence="7">
    <location>
        <begin position="135"/>
        <end position="151"/>
    </location>
</feature>